<dbReference type="NCBIfam" id="TIGR03725">
    <property type="entry name" value="T6A_YeaZ"/>
    <property type="match status" value="1"/>
</dbReference>
<feature type="region of interest" description="Disordered" evidence="1">
    <location>
        <begin position="210"/>
        <end position="233"/>
    </location>
</feature>
<sequence length="233" mass="24175">MKILALDSATGACSVALWRDGAIVAQRFAVMDRGQSEVLIPMVQEVLTEAGADFLSIDVFAVTTGPGAFTGLRIGLAAAKGMALASGRPLIGVTTFEAVAHGVPAEERRGCPVLVAVESRREDIFVQSFDSELIPTSEARSVRPEDLALAGTPLLVAGDGAARVRLAFEAAGGSVSAGRPDVRFASGAGFPHAADVARIVALRGAGSGLEKAAPPQPFYLRPPDVTMPVEKRR</sequence>
<keyword evidence="3" id="KW-0808">Transferase</keyword>
<accession>A0A512DPM8</accession>
<proteinExistence type="predicted"/>
<gene>
    <name evidence="3" type="ORF">SAE02_25790</name>
</gene>
<dbReference type="AlphaFoldDB" id="A0A512DPM8"/>
<dbReference type="GO" id="GO:0016740">
    <property type="term" value="F:transferase activity"/>
    <property type="evidence" value="ECO:0007669"/>
    <property type="project" value="UniProtKB-KW"/>
</dbReference>
<evidence type="ECO:0000259" key="2">
    <source>
        <dbReference type="Pfam" id="PF00814"/>
    </source>
</evidence>
<dbReference type="GO" id="GO:0002949">
    <property type="term" value="P:tRNA threonylcarbamoyladenosine modification"/>
    <property type="evidence" value="ECO:0007669"/>
    <property type="project" value="InterPro"/>
</dbReference>
<dbReference type="InterPro" id="IPR043129">
    <property type="entry name" value="ATPase_NBD"/>
</dbReference>
<dbReference type="InterPro" id="IPR022496">
    <property type="entry name" value="T6A_TsaB"/>
</dbReference>
<dbReference type="RefSeq" id="WP_044433430.1">
    <property type="nucleotide sequence ID" value="NZ_BJYZ01000011.1"/>
</dbReference>
<dbReference type="Pfam" id="PF00814">
    <property type="entry name" value="TsaD"/>
    <property type="match status" value="1"/>
</dbReference>
<protein>
    <submittedName>
        <fullName evidence="3">tRNA (Adenosine(37)-N6)-threonylcarbamoyltransferase complex dimerization subunit type 1 TsaB</fullName>
    </submittedName>
</protein>
<reference evidence="3 4" key="1">
    <citation type="submission" date="2019-07" db="EMBL/GenBank/DDBJ databases">
        <title>Whole genome shotgun sequence of Skermanella aerolata NBRC 106429.</title>
        <authorList>
            <person name="Hosoyama A."/>
            <person name="Uohara A."/>
            <person name="Ohji S."/>
            <person name="Ichikawa N."/>
        </authorList>
    </citation>
    <scope>NUCLEOTIDE SEQUENCE [LARGE SCALE GENOMIC DNA]</scope>
    <source>
        <strain evidence="3 4">NBRC 106429</strain>
    </source>
</reference>
<dbReference type="OrthoDB" id="9809995at2"/>
<dbReference type="InterPro" id="IPR000905">
    <property type="entry name" value="Gcp-like_dom"/>
</dbReference>
<comment type="caution">
    <text evidence="3">The sequence shown here is derived from an EMBL/GenBank/DDBJ whole genome shotgun (WGS) entry which is preliminary data.</text>
</comment>
<name>A0A512DPM8_9PROT</name>
<evidence type="ECO:0000256" key="1">
    <source>
        <dbReference type="SAM" id="MobiDB-lite"/>
    </source>
</evidence>
<organism evidence="3 4">
    <name type="scientific">Skermanella aerolata</name>
    <dbReference type="NCBI Taxonomy" id="393310"/>
    <lineage>
        <taxon>Bacteria</taxon>
        <taxon>Pseudomonadati</taxon>
        <taxon>Pseudomonadota</taxon>
        <taxon>Alphaproteobacteria</taxon>
        <taxon>Rhodospirillales</taxon>
        <taxon>Azospirillaceae</taxon>
        <taxon>Skermanella</taxon>
    </lineage>
</organism>
<dbReference type="CDD" id="cd24032">
    <property type="entry name" value="ASKHA_NBD_TsaB"/>
    <property type="match status" value="1"/>
</dbReference>
<dbReference type="Proteomes" id="UP000321523">
    <property type="component" value="Unassembled WGS sequence"/>
</dbReference>
<evidence type="ECO:0000313" key="3">
    <source>
        <dbReference type="EMBL" id="GEO38431.1"/>
    </source>
</evidence>
<evidence type="ECO:0000313" key="4">
    <source>
        <dbReference type="Proteomes" id="UP000321523"/>
    </source>
</evidence>
<feature type="domain" description="Gcp-like" evidence="2">
    <location>
        <begin position="33"/>
        <end position="127"/>
    </location>
</feature>
<dbReference type="SUPFAM" id="SSF53067">
    <property type="entry name" value="Actin-like ATPase domain"/>
    <property type="match status" value="2"/>
</dbReference>
<dbReference type="Gene3D" id="3.30.420.40">
    <property type="match status" value="2"/>
</dbReference>
<dbReference type="PANTHER" id="PTHR11735:SF11">
    <property type="entry name" value="TRNA THREONYLCARBAMOYLADENOSINE BIOSYNTHESIS PROTEIN TSAB"/>
    <property type="match status" value="1"/>
</dbReference>
<dbReference type="PANTHER" id="PTHR11735">
    <property type="entry name" value="TRNA N6-ADENOSINE THREONYLCARBAMOYLTRANSFERASE"/>
    <property type="match status" value="1"/>
</dbReference>
<dbReference type="EMBL" id="BJYZ01000011">
    <property type="protein sequence ID" value="GEO38431.1"/>
    <property type="molecule type" value="Genomic_DNA"/>
</dbReference>
<keyword evidence="4" id="KW-1185">Reference proteome</keyword>
<dbReference type="GO" id="GO:0005829">
    <property type="term" value="C:cytosol"/>
    <property type="evidence" value="ECO:0007669"/>
    <property type="project" value="TreeGrafter"/>
</dbReference>